<accession>A0A2T1HV23</accession>
<dbReference type="Proteomes" id="UP000239772">
    <property type="component" value="Unassembled WGS sequence"/>
</dbReference>
<dbReference type="RefSeq" id="WP_106336128.1">
    <property type="nucleotide sequence ID" value="NZ_PVZS01000007.1"/>
</dbReference>
<organism evidence="3 4">
    <name type="scientific">Alsobacter soli</name>
    <dbReference type="NCBI Taxonomy" id="2109933"/>
    <lineage>
        <taxon>Bacteria</taxon>
        <taxon>Pseudomonadati</taxon>
        <taxon>Pseudomonadota</taxon>
        <taxon>Alphaproteobacteria</taxon>
        <taxon>Hyphomicrobiales</taxon>
        <taxon>Alsobacteraceae</taxon>
        <taxon>Alsobacter</taxon>
    </lineage>
</organism>
<proteinExistence type="predicted"/>
<feature type="coiled-coil region" evidence="1">
    <location>
        <begin position="48"/>
        <end position="75"/>
    </location>
</feature>
<feature type="region of interest" description="Disordered" evidence="2">
    <location>
        <begin position="82"/>
        <end position="109"/>
    </location>
</feature>
<feature type="compositionally biased region" description="Basic and acidic residues" evidence="2">
    <location>
        <begin position="82"/>
        <end position="91"/>
    </location>
</feature>
<protein>
    <submittedName>
        <fullName evidence="3">Uncharacterized protein</fullName>
    </submittedName>
</protein>
<evidence type="ECO:0000256" key="1">
    <source>
        <dbReference type="SAM" id="Coils"/>
    </source>
</evidence>
<dbReference type="EMBL" id="PVZS01000007">
    <property type="protein sequence ID" value="PSC05491.1"/>
    <property type="molecule type" value="Genomic_DNA"/>
</dbReference>
<gene>
    <name evidence="3" type="ORF">SLNSH_07825</name>
</gene>
<evidence type="ECO:0000313" key="3">
    <source>
        <dbReference type="EMBL" id="PSC05491.1"/>
    </source>
</evidence>
<reference evidence="4" key="1">
    <citation type="submission" date="2018-03" db="EMBL/GenBank/DDBJ databases">
        <authorList>
            <person name="Sun L."/>
            <person name="Liu H."/>
            <person name="Chen W."/>
            <person name="Huang K."/>
            <person name="Liu W."/>
            <person name="Gao X."/>
        </authorList>
    </citation>
    <scope>NUCLEOTIDE SEQUENCE [LARGE SCALE GENOMIC DNA]</scope>
    <source>
        <strain evidence="4">SH9</strain>
    </source>
</reference>
<name>A0A2T1HV23_9HYPH</name>
<evidence type="ECO:0000313" key="4">
    <source>
        <dbReference type="Proteomes" id="UP000239772"/>
    </source>
</evidence>
<keyword evidence="1" id="KW-0175">Coiled coil</keyword>
<keyword evidence="4" id="KW-1185">Reference proteome</keyword>
<sequence length="109" mass="11574">MGDKARKKFAELHEAYEKARSVREFSSALDRTAAVDEAAVSLASDDGLSRVEAQLAALDDERKALRKLVKFARKKADKLVAAKPAKPDGAAKRARPVKGGGAPKSISAA</sequence>
<evidence type="ECO:0000256" key="2">
    <source>
        <dbReference type="SAM" id="MobiDB-lite"/>
    </source>
</evidence>
<dbReference type="AlphaFoldDB" id="A0A2T1HV23"/>
<comment type="caution">
    <text evidence="3">The sequence shown here is derived from an EMBL/GenBank/DDBJ whole genome shotgun (WGS) entry which is preliminary data.</text>
</comment>